<keyword evidence="2" id="KW-1185">Reference proteome</keyword>
<proteinExistence type="predicted"/>
<dbReference type="OrthoDB" id="42441at2"/>
<dbReference type="HOGENOM" id="CLU_2934987_0_0_10"/>
<sequence length="60" mass="6960">MRYQNKLGGINQILPMVGELREETTQNDLEDLLHGYEHKAILKRLGYLISEVSRISFLKS</sequence>
<protein>
    <submittedName>
        <fullName evidence="1">Uncharacterized protein</fullName>
    </submittedName>
</protein>
<dbReference type="STRING" id="865937.Gilli_0199"/>
<dbReference type="EMBL" id="JH594605">
    <property type="protein sequence ID" value="EHQ04352.1"/>
    <property type="molecule type" value="Genomic_DNA"/>
</dbReference>
<dbReference type="RefSeq" id="WP_006987244.1">
    <property type="nucleotide sequence ID" value="NZ_JH594605.1"/>
</dbReference>
<gene>
    <name evidence="1" type="ORF">Gilli_0199</name>
</gene>
<organism evidence="1 2">
    <name type="scientific">Gillisia limnaea (strain DSM 15749 / LMG 21470 / R-8282)</name>
    <dbReference type="NCBI Taxonomy" id="865937"/>
    <lineage>
        <taxon>Bacteria</taxon>
        <taxon>Pseudomonadati</taxon>
        <taxon>Bacteroidota</taxon>
        <taxon>Flavobacteriia</taxon>
        <taxon>Flavobacteriales</taxon>
        <taxon>Flavobacteriaceae</taxon>
        <taxon>Gillisia</taxon>
    </lineage>
</organism>
<accession>H2BR33</accession>
<evidence type="ECO:0000313" key="1">
    <source>
        <dbReference type="EMBL" id="EHQ04352.1"/>
    </source>
</evidence>
<dbReference type="Proteomes" id="UP000003844">
    <property type="component" value="Unassembled WGS sequence"/>
</dbReference>
<dbReference type="AlphaFoldDB" id="H2BR33"/>
<evidence type="ECO:0000313" key="2">
    <source>
        <dbReference type="Proteomes" id="UP000003844"/>
    </source>
</evidence>
<reference evidence="2" key="1">
    <citation type="journal article" date="2012" name="Stand. Genomic Sci.">
        <title>Genome sequence of the Antarctic rhodopsins-containing flavobacterium Gillisia limnaea type strain (R-8282(T)).</title>
        <authorList>
            <person name="Riedel T."/>
            <person name="Held B."/>
            <person name="Nolan M."/>
            <person name="Lucas S."/>
            <person name="Lapidus A."/>
            <person name="Tice H."/>
            <person name="Del Rio T.G."/>
            <person name="Cheng J.F."/>
            <person name="Han C."/>
            <person name="Tapia R."/>
            <person name="Goodwin L.A."/>
            <person name="Pitluck S."/>
            <person name="Liolios K."/>
            <person name="Mavromatis K."/>
            <person name="Pagani I."/>
            <person name="Ivanova N."/>
            <person name="Mikhailova N."/>
            <person name="Pati A."/>
            <person name="Chen A."/>
            <person name="Palaniappan K."/>
            <person name="Land M."/>
            <person name="Rohde M."/>
            <person name="Tindall B.J."/>
            <person name="Detter J.C."/>
            <person name="Goker M."/>
            <person name="Bristow J."/>
            <person name="Eisen J.A."/>
            <person name="Markowitz V."/>
            <person name="Hugenholtz P."/>
            <person name="Kyrpides N.C."/>
            <person name="Klenk H.P."/>
            <person name="Woyke T."/>
        </authorList>
    </citation>
    <scope>NUCLEOTIDE SEQUENCE [LARGE SCALE GENOMIC DNA]</scope>
    <source>
        <strain evidence="2">DSM 15749 / LMG 21470 / R-8282</strain>
    </source>
</reference>
<dbReference type="eggNOG" id="COG5340">
    <property type="taxonomic scope" value="Bacteria"/>
</dbReference>
<name>H2BR33_GILLR</name>